<evidence type="ECO:0000313" key="1">
    <source>
        <dbReference type="EMBL" id="MPL61847.1"/>
    </source>
</evidence>
<protein>
    <submittedName>
        <fullName evidence="1">Uncharacterized protein</fullName>
    </submittedName>
</protein>
<organism evidence="1">
    <name type="scientific">bioreactor metagenome</name>
    <dbReference type="NCBI Taxonomy" id="1076179"/>
    <lineage>
        <taxon>unclassified sequences</taxon>
        <taxon>metagenomes</taxon>
        <taxon>ecological metagenomes</taxon>
    </lineage>
</organism>
<sequence length="49" mass="5908">MNSLEIRLSSTSTLIKEKKNIQGYIDDWEDILKEIETELQNREHDYTCY</sequence>
<reference evidence="1" key="1">
    <citation type="submission" date="2019-08" db="EMBL/GenBank/DDBJ databases">
        <authorList>
            <person name="Kucharzyk K."/>
            <person name="Murdoch R.W."/>
            <person name="Higgins S."/>
            <person name="Loffler F."/>
        </authorList>
    </citation>
    <scope>NUCLEOTIDE SEQUENCE</scope>
</reference>
<dbReference type="AlphaFoldDB" id="A0A644T5Q8"/>
<name>A0A644T5Q8_9ZZZZ</name>
<comment type="caution">
    <text evidence="1">The sequence shown here is derived from an EMBL/GenBank/DDBJ whole genome shotgun (WGS) entry which is preliminary data.</text>
</comment>
<proteinExistence type="predicted"/>
<dbReference type="EMBL" id="VSSQ01000016">
    <property type="protein sequence ID" value="MPL61847.1"/>
    <property type="molecule type" value="Genomic_DNA"/>
</dbReference>
<accession>A0A644T5Q8</accession>
<gene>
    <name evidence="1" type="ORF">SDC9_07436</name>
</gene>